<proteinExistence type="predicted"/>
<feature type="transmembrane region" description="Helical" evidence="1">
    <location>
        <begin position="129"/>
        <end position="152"/>
    </location>
</feature>
<gene>
    <name evidence="2" type="ORF">VB738_04305</name>
</gene>
<comment type="caution">
    <text evidence="2">The sequence shown here is derived from an EMBL/GenBank/DDBJ whole genome shotgun (WGS) entry which is preliminary data.</text>
</comment>
<evidence type="ECO:0000313" key="2">
    <source>
        <dbReference type="EMBL" id="MEA5390480.1"/>
    </source>
</evidence>
<feature type="transmembrane region" description="Helical" evidence="1">
    <location>
        <begin position="98"/>
        <end position="123"/>
    </location>
</feature>
<keyword evidence="1" id="KW-1133">Transmembrane helix</keyword>
<evidence type="ECO:0000313" key="3">
    <source>
        <dbReference type="Proteomes" id="UP001304461"/>
    </source>
</evidence>
<name>A0ABU5RRS9_9CYAN</name>
<reference evidence="2 3" key="1">
    <citation type="submission" date="2023-12" db="EMBL/GenBank/DDBJ databases">
        <title>Baltic Sea Cyanobacteria.</title>
        <authorList>
            <person name="Delbaje E."/>
            <person name="Fewer D.P."/>
            <person name="Shishido T.K."/>
        </authorList>
    </citation>
    <scope>NUCLEOTIDE SEQUENCE [LARGE SCALE GENOMIC DNA]</scope>
    <source>
        <strain evidence="2 3">UHCC 0139</strain>
    </source>
</reference>
<organism evidence="2 3">
    <name type="scientific">Cyanobium gracile UHCC 0139</name>
    <dbReference type="NCBI Taxonomy" id="3110308"/>
    <lineage>
        <taxon>Bacteria</taxon>
        <taxon>Bacillati</taxon>
        <taxon>Cyanobacteriota</taxon>
        <taxon>Cyanophyceae</taxon>
        <taxon>Synechococcales</taxon>
        <taxon>Prochlorococcaceae</taxon>
        <taxon>Cyanobium</taxon>
    </lineage>
</organism>
<feature type="transmembrane region" description="Helical" evidence="1">
    <location>
        <begin position="30"/>
        <end position="51"/>
    </location>
</feature>
<keyword evidence="1" id="KW-0812">Transmembrane</keyword>
<keyword evidence="3" id="KW-1185">Reference proteome</keyword>
<keyword evidence="1" id="KW-0472">Membrane</keyword>
<evidence type="ECO:0000256" key="1">
    <source>
        <dbReference type="SAM" id="Phobius"/>
    </source>
</evidence>
<accession>A0ABU5RRS9</accession>
<sequence>MAWSVLLQLSLDGGSGPAVAGLSRAIQLSVAPVFLFTGVTGLLSLFTSRLARIIDRTRVIQEALATSLGKGEGDRIEAERLEQVLAVQRRRTFLINRAILAVTITALLVAAVVAVLFISAVAALDVTAIVVPLFVGAMGAMIVGLLLFLLEVQLAISQNPRRYY</sequence>
<protein>
    <submittedName>
        <fullName evidence="2">DUF2721 domain-containing protein</fullName>
    </submittedName>
</protein>
<dbReference type="EMBL" id="JAYGHX010000002">
    <property type="protein sequence ID" value="MEA5390480.1"/>
    <property type="molecule type" value="Genomic_DNA"/>
</dbReference>
<dbReference type="Proteomes" id="UP001304461">
    <property type="component" value="Unassembled WGS sequence"/>
</dbReference>
<dbReference type="InterPro" id="IPR021279">
    <property type="entry name" value="DUF2721"/>
</dbReference>
<dbReference type="RefSeq" id="WP_323304579.1">
    <property type="nucleotide sequence ID" value="NZ_JAYGHX010000002.1"/>
</dbReference>
<dbReference type="Pfam" id="PF11026">
    <property type="entry name" value="DUF2721"/>
    <property type="match status" value="1"/>
</dbReference>